<evidence type="ECO:0000313" key="3">
    <source>
        <dbReference type="Proteomes" id="UP000499080"/>
    </source>
</evidence>
<accession>A0A4Y2TZW5</accession>
<name>A0A4Y2TZW5_ARAVE</name>
<sequence>MRKAPEQAPLSPNFHTTTTPPRPSLWTLYPMGESVDVGCEHQTSERTFDPIHMIQLATDTLHVGSSMESGFESGNPPASRPAPYHSVTAALVVRKILLRKHSPSKEG</sequence>
<proteinExistence type="predicted"/>
<dbReference type="Proteomes" id="UP000499080">
    <property type="component" value="Unassembled WGS sequence"/>
</dbReference>
<comment type="caution">
    <text evidence="2">The sequence shown here is derived from an EMBL/GenBank/DDBJ whole genome shotgun (WGS) entry which is preliminary data.</text>
</comment>
<reference evidence="2 3" key="1">
    <citation type="journal article" date="2019" name="Sci. Rep.">
        <title>Orb-weaving spider Araneus ventricosus genome elucidates the spidroin gene catalogue.</title>
        <authorList>
            <person name="Kono N."/>
            <person name="Nakamura H."/>
            <person name="Ohtoshi R."/>
            <person name="Moran D.A.P."/>
            <person name="Shinohara A."/>
            <person name="Yoshida Y."/>
            <person name="Fujiwara M."/>
            <person name="Mori M."/>
            <person name="Tomita M."/>
            <person name="Arakawa K."/>
        </authorList>
    </citation>
    <scope>NUCLEOTIDE SEQUENCE [LARGE SCALE GENOMIC DNA]</scope>
</reference>
<evidence type="ECO:0000256" key="1">
    <source>
        <dbReference type="SAM" id="MobiDB-lite"/>
    </source>
</evidence>
<feature type="region of interest" description="Disordered" evidence="1">
    <location>
        <begin position="1"/>
        <end position="24"/>
    </location>
</feature>
<dbReference type="EMBL" id="BGPR01031675">
    <property type="protein sequence ID" value="GBO04877.1"/>
    <property type="molecule type" value="Genomic_DNA"/>
</dbReference>
<gene>
    <name evidence="2" type="ORF">AVEN_260559_1</name>
</gene>
<evidence type="ECO:0000313" key="2">
    <source>
        <dbReference type="EMBL" id="GBO04877.1"/>
    </source>
</evidence>
<organism evidence="2 3">
    <name type="scientific">Araneus ventricosus</name>
    <name type="common">Orbweaver spider</name>
    <name type="synonym">Epeira ventricosa</name>
    <dbReference type="NCBI Taxonomy" id="182803"/>
    <lineage>
        <taxon>Eukaryota</taxon>
        <taxon>Metazoa</taxon>
        <taxon>Ecdysozoa</taxon>
        <taxon>Arthropoda</taxon>
        <taxon>Chelicerata</taxon>
        <taxon>Arachnida</taxon>
        <taxon>Araneae</taxon>
        <taxon>Araneomorphae</taxon>
        <taxon>Entelegynae</taxon>
        <taxon>Araneoidea</taxon>
        <taxon>Araneidae</taxon>
        <taxon>Araneus</taxon>
    </lineage>
</organism>
<protein>
    <submittedName>
        <fullName evidence="2">Uncharacterized protein</fullName>
    </submittedName>
</protein>
<keyword evidence="3" id="KW-1185">Reference proteome</keyword>
<dbReference type="AlphaFoldDB" id="A0A4Y2TZW5"/>